<reference evidence="1 2" key="1">
    <citation type="submission" date="2018-01" db="EMBL/GenBank/DDBJ databases">
        <title>Species boundaries and ecological features among Paraburkholderia terrae DSMZ17804T, P. hospita DSMZ17164T and P. caribensis DSMZ13236T.</title>
        <authorList>
            <person name="Pratama A.A."/>
        </authorList>
    </citation>
    <scope>NUCLEOTIDE SEQUENCE [LARGE SCALE GENOMIC DNA]</scope>
    <source>
        <strain evidence="1 2">DSM 17804</strain>
    </source>
</reference>
<sequence>MNRGSKTRAYIASAKRARKQARARCAMSERETHVVDSIADLQMTEDGLHLLLHGTQATTAIHRSVLDQLLVALPNAIEHSDRIINQNEHMAFAFQSYGWEIGRLNGTQTAVLRFRLAGNMGISFSLPCEQIAPLIEALSGVAASAGAAIAQVNSDAVTLQ</sequence>
<proteinExistence type="predicted"/>
<name>A0A2I8EUX2_9BURK</name>
<dbReference type="KEGG" id="pter:C2L65_28210"/>
<dbReference type="EMBL" id="CP026112">
    <property type="protein sequence ID" value="AUT63405.1"/>
    <property type="molecule type" value="Genomic_DNA"/>
</dbReference>
<dbReference type="OrthoDB" id="9004154at2"/>
<protein>
    <submittedName>
        <fullName evidence="1">Uncharacterized protein</fullName>
    </submittedName>
</protein>
<accession>A0A2I8EUX2</accession>
<evidence type="ECO:0000313" key="2">
    <source>
        <dbReference type="Proteomes" id="UP000243502"/>
    </source>
</evidence>
<gene>
    <name evidence="1" type="ORF">C2L65_28210</name>
</gene>
<dbReference type="AlphaFoldDB" id="A0A2I8EUX2"/>
<evidence type="ECO:0000313" key="1">
    <source>
        <dbReference type="EMBL" id="AUT63405.1"/>
    </source>
</evidence>
<organism evidence="1 2">
    <name type="scientific">Paraburkholderia terrae</name>
    <dbReference type="NCBI Taxonomy" id="311230"/>
    <lineage>
        <taxon>Bacteria</taxon>
        <taxon>Pseudomonadati</taxon>
        <taxon>Pseudomonadota</taxon>
        <taxon>Betaproteobacteria</taxon>
        <taxon>Burkholderiales</taxon>
        <taxon>Burkholderiaceae</taxon>
        <taxon>Paraburkholderia</taxon>
    </lineage>
</organism>
<dbReference type="Proteomes" id="UP000243502">
    <property type="component" value="Chromosome 2"/>
</dbReference>